<gene>
    <name evidence="1" type="ORF">EV186_106159</name>
</gene>
<dbReference type="AlphaFoldDB" id="A0A4R6S4V4"/>
<proteinExistence type="predicted"/>
<name>A0A4R6S4V4_LABRH</name>
<evidence type="ECO:0000313" key="2">
    <source>
        <dbReference type="Proteomes" id="UP000295444"/>
    </source>
</evidence>
<sequence length="210" mass="23545">MTIDTTTETVGRGVVAPYISAWSAEELLPCWFMEVPGRGIAYIDEQVTDRDEHGVLWARMSWAPRQGRPVLGQVHPLRHRQVMRRLHCQVCNGPADRTGNGVLWLLPDHREDWPGWPDRMATTEPPVCLPCVRVASRMCPALRRGAVAVRAGRYPVVAVRGGLYVADRIPQVIGDELIALTDSRIRWTLAHNLVRELGDCTLIEVADLTK</sequence>
<dbReference type="OrthoDB" id="3689934at2"/>
<reference evidence="1 2" key="1">
    <citation type="submission" date="2019-03" db="EMBL/GenBank/DDBJ databases">
        <title>Genomic Encyclopedia of Type Strains, Phase IV (KMG-IV): sequencing the most valuable type-strain genomes for metagenomic binning, comparative biology and taxonomic classification.</title>
        <authorList>
            <person name="Goeker M."/>
        </authorList>
    </citation>
    <scope>NUCLEOTIDE SEQUENCE [LARGE SCALE GENOMIC DNA]</scope>
    <source>
        <strain evidence="1 2">DSM 45361</strain>
    </source>
</reference>
<evidence type="ECO:0000313" key="1">
    <source>
        <dbReference type="EMBL" id="TDP93765.1"/>
    </source>
</evidence>
<dbReference type="RefSeq" id="WP_133852776.1">
    <property type="nucleotide sequence ID" value="NZ_SNXZ01000006.1"/>
</dbReference>
<organism evidence="1 2">
    <name type="scientific">Labedaea rhizosphaerae</name>
    <dbReference type="NCBI Taxonomy" id="598644"/>
    <lineage>
        <taxon>Bacteria</taxon>
        <taxon>Bacillati</taxon>
        <taxon>Actinomycetota</taxon>
        <taxon>Actinomycetes</taxon>
        <taxon>Pseudonocardiales</taxon>
        <taxon>Pseudonocardiaceae</taxon>
        <taxon>Labedaea</taxon>
    </lineage>
</organism>
<keyword evidence="2" id="KW-1185">Reference proteome</keyword>
<comment type="caution">
    <text evidence="1">The sequence shown here is derived from an EMBL/GenBank/DDBJ whole genome shotgun (WGS) entry which is preliminary data.</text>
</comment>
<dbReference type="Proteomes" id="UP000295444">
    <property type="component" value="Unassembled WGS sequence"/>
</dbReference>
<protein>
    <submittedName>
        <fullName evidence="1">Uncharacterized protein</fullName>
    </submittedName>
</protein>
<accession>A0A4R6S4V4</accession>
<dbReference type="EMBL" id="SNXZ01000006">
    <property type="protein sequence ID" value="TDP93765.1"/>
    <property type="molecule type" value="Genomic_DNA"/>
</dbReference>